<evidence type="ECO:0000313" key="1">
    <source>
        <dbReference type="EMBL" id="MBI6875538.1"/>
    </source>
</evidence>
<sequence>MVSKKIRNSVIILALITGFLSIETNHVEAKVIPRTYIISNASTYELTYGNIQVTPYSSDESRLDEAKTLVAKAENSGIDSDILNAKNLVDTLADGQDKTDLLSRIKNIIPYRDRLTAATNAVVKAESSRDQIDVNYAIGLVNALPIGDDGSSLLNRLDKVQALINNNLAEQQALTNATNAVIKAEGSRAQADVNCARNLVNALPIGNNKNNLLSRLDAIQTIIDNNTTYPHALSNAINAVIKAEGSRAQTDVNYARDLVNALPIGNDRNNLLSRLDAIQAIINNNTPYQQALNNAINAVNRAESSRTQTDVNYAR</sequence>
<name>A0A934HY95_9CLOT</name>
<feature type="non-terminal residue" evidence="1">
    <location>
        <position position="315"/>
    </location>
</feature>
<dbReference type="AlphaFoldDB" id="A0A934HY95"/>
<accession>A0A934HY95</accession>
<evidence type="ECO:0000313" key="2">
    <source>
        <dbReference type="Proteomes" id="UP000622687"/>
    </source>
</evidence>
<organism evidence="1 2">
    <name type="scientific">Clostridium aciditolerans</name>
    <dbReference type="NCBI Taxonomy" id="339861"/>
    <lineage>
        <taxon>Bacteria</taxon>
        <taxon>Bacillati</taxon>
        <taxon>Bacillota</taxon>
        <taxon>Clostridia</taxon>
        <taxon>Eubacteriales</taxon>
        <taxon>Clostridiaceae</taxon>
        <taxon>Clostridium</taxon>
    </lineage>
</organism>
<proteinExistence type="predicted"/>
<keyword evidence="2" id="KW-1185">Reference proteome</keyword>
<dbReference type="EMBL" id="JAEEGB010000045">
    <property type="protein sequence ID" value="MBI6875538.1"/>
    <property type="molecule type" value="Genomic_DNA"/>
</dbReference>
<gene>
    <name evidence="1" type="ORF">I6U51_22970</name>
</gene>
<reference evidence="1" key="1">
    <citation type="submission" date="2020-12" db="EMBL/GenBank/DDBJ databases">
        <title>Clostridium thailandense sp. nov., a novel acetogenic bacterium isolated from peat land soil in Thailand.</title>
        <authorList>
            <person name="Chaikitkaew S."/>
            <person name="Birkeland N.K."/>
        </authorList>
    </citation>
    <scope>NUCLEOTIDE SEQUENCE</scope>
    <source>
        <strain evidence="1">DSM 17425</strain>
    </source>
</reference>
<dbReference type="Proteomes" id="UP000622687">
    <property type="component" value="Unassembled WGS sequence"/>
</dbReference>
<protein>
    <submittedName>
        <fullName evidence="1">Uncharacterized protein</fullName>
    </submittedName>
</protein>
<comment type="caution">
    <text evidence="1">The sequence shown here is derived from an EMBL/GenBank/DDBJ whole genome shotgun (WGS) entry which is preliminary data.</text>
</comment>